<sequence length="98" mass="10744">MTDKQTAAAPTAARPGAKALLLLIAVYRNAISPFIPSRCRYYPTCSAYADEAIRRYGAVRGGWLALKRLGRCHPWGSHGVDPVPDLPNHSSHCCQRKP</sequence>
<dbReference type="HAMAP" id="MF_00386">
    <property type="entry name" value="UPF0161_YidD"/>
    <property type="match status" value="1"/>
</dbReference>
<dbReference type="PANTHER" id="PTHR33383:SF1">
    <property type="entry name" value="MEMBRANE PROTEIN INSERTION EFFICIENCY FACTOR-RELATED"/>
    <property type="match status" value="1"/>
</dbReference>
<gene>
    <name evidence="3" type="primary">yidD</name>
    <name evidence="3" type="ORF">GJQ55_13255</name>
</gene>
<proteinExistence type="inferred from homology"/>
<dbReference type="EMBL" id="CP046056">
    <property type="protein sequence ID" value="QQD25385.1"/>
    <property type="molecule type" value="Genomic_DNA"/>
</dbReference>
<evidence type="ECO:0000313" key="3">
    <source>
        <dbReference type="EMBL" id="QQD25385.1"/>
    </source>
</evidence>
<keyword evidence="4" id="KW-1185">Reference proteome</keyword>
<dbReference type="KEGG" id="vcw:GJQ55_13255"/>
<dbReference type="Pfam" id="PF01809">
    <property type="entry name" value="YidD"/>
    <property type="match status" value="1"/>
</dbReference>
<dbReference type="AlphaFoldDB" id="A0A9X7UYP2"/>
<organism evidence="3 4">
    <name type="scientific">Venatoribacter cucullus</name>
    <dbReference type="NCBI Taxonomy" id="2661630"/>
    <lineage>
        <taxon>Bacteria</taxon>
        <taxon>Pseudomonadati</taxon>
        <taxon>Pseudomonadota</taxon>
        <taxon>Gammaproteobacteria</taxon>
        <taxon>Oceanospirillales</taxon>
        <taxon>Oceanospirillaceae</taxon>
        <taxon>Venatoribacter</taxon>
    </lineage>
</organism>
<keyword evidence="1" id="KW-1003">Cell membrane</keyword>
<feature type="compositionally biased region" description="Polar residues" evidence="2">
    <location>
        <begin position="88"/>
        <end position="98"/>
    </location>
</feature>
<dbReference type="PANTHER" id="PTHR33383">
    <property type="entry name" value="MEMBRANE PROTEIN INSERTION EFFICIENCY FACTOR-RELATED"/>
    <property type="match status" value="1"/>
</dbReference>
<evidence type="ECO:0000313" key="4">
    <source>
        <dbReference type="Proteomes" id="UP000596074"/>
    </source>
</evidence>
<dbReference type="RefSeq" id="WP_228345459.1">
    <property type="nucleotide sequence ID" value="NZ_CP046056.1"/>
</dbReference>
<comment type="similarity">
    <text evidence="1">Belongs to the UPF0161 family.</text>
</comment>
<feature type="region of interest" description="Disordered" evidence="2">
    <location>
        <begin position="79"/>
        <end position="98"/>
    </location>
</feature>
<comment type="function">
    <text evidence="1">Could be involved in insertion of integral membrane proteins into the membrane.</text>
</comment>
<dbReference type="SMART" id="SM01234">
    <property type="entry name" value="Haemolytic"/>
    <property type="match status" value="1"/>
</dbReference>
<evidence type="ECO:0000256" key="2">
    <source>
        <dbReference type="SAM" id="MobiDB-lite"/>
    </source>
</evidence>
<dbReference type="InterPro" id="IPR002696">
    <property type="entry name" value="Membr_insert_effic_factor_YidD"/>
</dbReference>
<dbReference type="GO" id="GO:0005886">
    <property type="term" value="C:plasma membrane"/>
    <property type="evidence" value="ECO:0007669"/>
    <property type="project" value="UniProtKB-SubCell"/>
</dbReference>
<dbReference type="NCBIfam" id="TIGR00278">
    <property type="entry name" value="membrane protein insertion efficiency factor YidD"/>
    <property type="match status" value="1"/>
</dbReference>
<dbReference type="Proteomes" id="UP000596074">
    <property type="component" value="Chromosome"/>
</dbReference>
<accession>A0A9X7UYP2</accession>
<comment type="subcellular location">
    <subcellularLocation>
        <location evidence="1">Cell membrane</location>
        <topology evidence="1">Peripheral membrane protein</topology>
        <orientation evidence="1">Cytoplasmic side</orientation>
    </subcellularLocation>
</comment>
<keyword evidence="1" id="KW-0472">Membrane</keyword>
<protein>
    <recommendedName>
        <fullName evidence="1">Putative membrane protein insertion efficiency factor</fullName>
    </recommendedName>
</protein>
<name>A0A9X7UYP2_9GAMM</name>
<evidence type="ECO:0000256" key="1">
    <source>
        <dbReference type="HAMAP-Rule" id="MF_00386"/>
    </source>
</evidence>
<reference evidence="3 4" key="1">
    <citation type="submission" date="2019-11" db="EMBL/GenBank/DDBJ databases">
        <title>Venatorbacter sp. nov. a predator of Campylobacter and other Gram-negative bacteria.</title>
        <authorList>
            <person name="Saeedi A."/>
            <person name="Cummings N.J."/>
            <person name="Connerton I.F."/>
            <person name="Connerton P.L."/>
        </authorList>
    </citation>
    <scope>NUCLEOTIDE SEQUENCE [LARGE SCALE GENOMIC DNA]</scope>
    <source>
        <strain evidence="3">XL5</strain>
    </source>
</reference>